<evidence type="ECO:0000256" key="2">
    <source>
        <dbReference type="ARBA" id="ARBA00012750"/>
    </source>
</evidence>
<comment type="similarity">
    <text evidence="1">Belongs to the TYW3 family.</text>
</comment>
<dbReference type="PANTHER" id="PTHR48418">
    <property type="entry name" value="TRNA WYBUTOSINE-SYNTHESIZING PROTEIN 3"/>
    <property type="match status" value="1"/>
</dbReference>
<proteinExistence type="inferred from homology"/>
<dbReference type="EC" id="2.1.1.282" evidence="2"/>
<evidence type="ECO:0000256" key="7">
    <source>
        <dbReference type="ARBA" id="ARBA00030554"/>
    </source>
</evidence>
<dbReference type="SUPFAM" id="SSF111278">
    <property type="entry name" value="SSo0622-like"/>
    <property type="match status" value="1"/>
</dbReference>
<keyword evidence="5" id="KW-0949">S-adenosyl-L-methionine</keyword>
<dbReference type="Proteomes" id="UP000000702">
    <property type="component" value="Unassembled WGS sequence"/>
</dbReference>
<dbReference type="GO" id="GO:0008168">
    <property type="term" value="F:methyltransferase activity"/>
    <property type="evidence" value="ECO:0007669"/>
    <property type="project" value="UniProtKB-KW"/>
</dbReference>
<sequence length="323" mass="35027">MDNGCTYDHGTAAACVQIEGRSEIREKEERNTGAHDKKKRRKLPTKAARQAQSDKEFVAHKQRVLTNLRDNMCDHSPKGGVDRKCLNVMGLLNGHEDYITVSSCSGRIALFHSTAIPESKDGGTDSANRAGKRGSKEALGWLMVKHGELTGEEIECIVNGLCGMETEGNSDGGNSSVKLSAGTGGDEDELDGVWVRDGVLSPSPLPNFGTVTLKMEPFVMHVACRTMESGKRLLTAAATGAGFRNSGVTPPGKRVLCAIRHAVGVGLDVPLILDGVNYAHGQRQYVRRLLMLANEKMRNNDARRRRLELGVASCLEKEQDESN</sequence>
<keyword evidence="12" id="KW-1185">Reference proteome</keyword>
<evidence type="ECO:0000256" key="4">
    <source>
        <dbReference type="ARBA" id="ARBA00022679"/>
    </source>
</evidence>
<dbReference type="AlphaFoldDB" id="F9WFD2"/>
<gene>
    <name evidence="11" type="ORF">TCIL3000_0_09720</name>
</gene>
<evidence type="ECO:0000256" key="3">
    <source>
        <dbReference type="ARBA" id="ARBA00022603"/>
    </source>
</evidence>
<keyword evidence="3" id="KW-0489">Methyltransferase</keyword>
<dbReference type="OMA" id="GWVFVKH"/>
<feature type="domain" description="tRNA wybutosine-synthesizing protein" evidence="10">
    <location>
        <begin position="60"/>
        <end position="308"/>
    </location>
</feature>
<accession>F9WFD2</accession>
<reference evidence="11 12" key="2">
    <citation type="journal article" date="2012" name="Proc. Natl. Acad. Sci. U.S.A.">
        <title>Antigenic diversity is generated by distinct evolutionary mechanisms in African trypanosome species.</title>
        <authorList>
            <person name="Jackson A.P."/>
            <person name="Berry A."/>
            <person name="Aslett M."/>
            <person name="Allison H.C."/>
            <person name="Burton P."/>
            <person name="Vavrova-Anderson J."/>
            <person name="Brown R."/>
            <person name="Browne H."/>
            <person name="Corton N."/>
            <person name="Hauser H."/>
            <person name="Gamble J."/>
            <person name="Gilderthorp R."/>
            <person name="Marcello L."/>
            <person name="McQuillan J."/>
            <person name="Otto T.D."/>
            <person name="Quail M.A."/>
            <person name="Sanders M.J."/>
            <person name="van Tonder A."/>
            <person name="Ginger M.L."/>
            <person name="Field M.C."/>
            <person name="Barry J.D."/>
            <person name="Hertz-Fowler C."/>
            <person name="Berriman M."/>
        </authorList>
    </citation>
    <scope>NUCLEOTIDE SEQUENCE [LARGE SCALE GENOMIC DNA]</scope>
    <source>
        <strain evidence="11 12">IL3000</strain>
    </source>
</reference>
<comment type="catalytic activity">
    <reaction evidence="8">
        <text>4-demethyl-7-[(3S)-3-amino-3-carboxypropyl]wyosine(37) in tRNA(Phe) + S-adenosyl-L-methionine = 7-[(3S)-3-amino-3-carboxypropyl]wyosine(37) in tRNA(Phe) + S-adenosyl-L-homocysteine + H(+)</text>
        <dbReference type="Rhea" id="RHEA:36635"/>
        <dbReference type="Rhea" id="RHEA-COMP:10378"/>
        <dbReference type="Rhea" id="RHEA-COMP:10379"/>
        <dbReference type="ChEBI" id="CHEBI:15378"/>
        <dbReference type="ChEBI" id="CHEBI:57856"/>
        <dbReference type="ChEBI" id="CHEBI:59789"/>
        <dbReference type="ChEBI" id="CHEBI:73543"/>
        <dbReference type="ChEBI" id="CHEBI:73550"/>
        <dbReference type="EC" id="2.1.1.282"/>
    </reaction>
</comment>
<dbReference type="InterPro" id="IPR036602">
    <property type="entry name" value="tRNA_yW-synthesising-like_sf"/>
</dbReference>
<feature type="compositionally biased region" description="Basic and acidic residues" evidence="9">
    <location>
        <begin position="23"/>
        <end position="35"/>
    </location>
</feature>
<dbReference type="GO" id="GO:0032259">
    <property type="term" value="P:methylation"/>
    <property type="evidence" value="ECO:0007669"/>
    <property type="project" value="UniProtKB-KW"/>
</dbReference>
<evidence type="ECO:0000256" key="6">
    <source>
        <dbReference type="ARBA" id="ARBA00022694"/>
    </source>
</evidence>
<keyword evidence="4" id="KW-0808">Transferase</keyword>
<dbReference type="PANTHER" id="PTHR48418:SF1">
    <property type="entry name" value="TRNA WYBUTOSINE-SYNTHESIZING PROTEIN 3"/>
    <property type="match status" value="1"/>
</dbReference>
<dbReference type="Gene3D" id="3.30.1960.10">
    <property type="entry name" value="tRNA wybutosine-synthesizing-like"/>
    <property type="match status" value="1"/>
</dbReference>
<evidence type="ECO:0000256" key="9">
    <source>
        <dbReference type="SAM" id="MobiDB-lite"/>
    </source>
</evidence>
<dbReference type="VEuPathDB" id="TriTrypDB:TcIL3000_0_09720"/>
<keyword evidence="6" id="KW-0819">tRNA processing</keyword>
<evidence type="ECO:0000313" key="12">
    <source>
        <dbReference type="Proteomes" id="UP000000702"/>
    </source>
</evidence>
<dbReference type="Pfam" id="PF02676">
    <property type="entry name" value="TYW3"/>
    <property type="match status" value="1"/>
</dbReference>
<organism evidence="11 12">
    <name type="scientific">Trypanosoma congolense (strain IL3000)</name>
    <dbReference type="NCBI Taxonomy" id="1068625"/>
    <lineage>
        <taxon>Eukaryota</taxon>
        <taxon>Discoba</taxon>
        <taxon>Euglenozoa</taxon>
        <taxon>Kinetoplastea</taxon>
        <taxon>Metakinetoplastina</taxon>
        <taxon>Trypanosomatida</taxon>
        <taxon>Trypanosomatidae</taxon>
        <taxon>Trypanosoma</taxon>
        <taxon>Nannomonas</taxon>
    </lineage>
</organism>
<evidence type="ECO:0000259" key="10">
    <source>
        <dbReference type="Pfam" id="PF02676"/>
    </source>
</evidence>
<evidence type="ECO:0000256" key="8">
    <source>
        <dbReference type="ARBA" id="ARBA00049202"/>
    </source>
</evidence>
<dbReference type="EMBL" id="CAEQ01002128">
    <property type="protein sequence ID" value="CCD16000.1"/>
    <property type="molecule type" value="Genomic_DNA"/>
</dbReference>
<reference evidence="12" key="1">
    <citation type="submission" date="2011-07" db="EMBL/GenBank/DDBJ databases">
        <title>Divergent evolution of antigenic variation in African trypanosomes.</title>
        <authorList>
            <person name="Jackson A.P."/>
            <person name="Berry A."/>
            <person name="Allison H.C."/>
            <person name="Burton P."/>
            <person name="Anderson J."/>
            <person name="Aslett M."/>
            <person name="Brown R."/>
            <person name="Corton N."/>
            <person name="Harris D."/>
            <person name="Hauser H."/>
            <person name="Gamble J."/>
            <person name="Gilderthorp R."/>
            <person name="McQuillan J."/>
            <person name="Quail M.A."/>
            <person name="Sanders M."/>
            <person name="Van Tonder A."/>
            <person name="Ginger M.L."/>
            <person name="Donelson J.E."/>
            <person name="Field M.C."/>
            <person name="Barry J.D."/>
            <person name="Berriman M."/>
            <person name="Hertz-Fowler C."/>
        </authorList>
    </citation>
    <scope>NUCLEOTIDE SEQUENCE [LARGE SCALE GENOMIC DNA]</scope>
    <source>
        <strain evidence="12">IL3000</strain>
    </source>
</reference>
<dbReference type="InterPro" id="IPR003827">
    <property type="entry name" value="tRNA_yW-synthesising"/>
</dbReference>
<evidence type="ECO:0000313" key="11">
    <source>
        <dbReference type="EMBL" id="CCD16000.1"/>
    </source>
</evidence>
<comment type="caution">
    <text evidence="11">The sequence shown here is derived from an EMBL/GenBank/DDBJ whole genome shotgun (WGS) entry which is preliminary data.</text>
</comment>
<feature type="region of interest" description="Disordered" evidence="9">
    <location>
        <begin position="23"/>
        <end position="55"/>
    </location>
</feature>
<evidence type="ECO:0000256" key="5">
    <source>
        <dbReference type="ARBA" id="ARBA00022691"/>
    </source>
</evidence>
<name>F9WFD2_TRYCI</name>
<protein>
    <recommendedName>
        <fullName evidence="2">tRNA(Phe) 7-[(3-amino-3-carboxypropyl)-4-demethylwyosine(37)-N(4)]-methyltransferase</fullName>
        <ecNumber evidence="2">2.1.1.282</ecNumber>
    </recommendedName>
    <alternativeName>
        <fullName evidence="7">tRNA(Phe) 7-((3-amino-3-carboxypropyl)-4-demethylwyosine(37)-N(4))-methyltransferase</fullName>
    </alternativeName>
</protein>
<evidence type="ECO:0000256" key="1">
    <source>
        <dbReference type="ARBA" id="ARBA00008569"/>
    </source>
</evidence>
<dbReference type="GO" id="GO:0008033">
    <property type="term" value="P:tRNA processing"/>
    <property type="evidence" value="ECO:0007669"/>
    <property type="project" value="UniProtKB-KW"/>
</dbReference>